<keyword evidence="3" id="KW-1185">Reference proteome</keyword>
<sequence>MSLSSLRALLLALAMVVQAIAGGASLAQAAPPSPERAFAAPCHERYAPDDSGPAEKSGHHRHCQSCCLCAEPWHAWVADWTHDASAPVDYALIDFGATDFSSPAARAVRSHCARAPPAARA</sequence>
<dbReference type="RefSeq" id="WP_332083163.1">
    <property type="nucleotide sequence ID" value="NZ_JAZHYN010000089.1"/>
</dbReference>
<gene>
    <name evidence="2" type="ORF">V3H18_16440</name>
</gene>
<organism evidence="2 3">
    <name type="scientific">Methylocystis borbori</name>
    <dbReference type="NCBI Taxonomy" id="3118750"/>
    <lineage>
        <taxon>Bacteria</taxon>
        <taxon>Pseudomonadati</taxon>
        <taxon>Pseudomonadota</taxon>
        <taxon>Alphaproteobacteria</taxon>
        <taxon>Hyphomicrobiales</taxon>
        <taxon>Methylocystaceae</taxon>
        <taxon>Methylocystis</taxon>
    </lineage>
</organism>
<evidence type="ECO:0008006" key="4">
    <source>
        <dbReference type="Google" id="ProtNLM"/>
    </source>
</evidence>
<reference evidence="2 3" key="1">
    <citation type="submission" date="2024-02" db="EMBL/GenBank/DDBJ databases">
        <authorList>
            <person name="Grouzdev D."/>
        </authorList>
    </citation>
    <scope>NUCLEOTIDE SEQUENCE [LARGE SCALE GENOMIC DNA]</scope>
    <source>
        <strain evidence="2 3">9N</strain>
    </source>
</reference>
<evidence type="ECO:0000256" key="1">
    <source>
        <dbReference type="SAM" id="SignalP"/>
    </source>
</evidence>
<accession>A0ABU7XLV8</accession>
<name>A0ABU7XLV8_9HYPH</name>
<protein>
    <recommendedName>
        <fullName evidence="4">DUF2946 domain-containing protein</fullName>
    </recommendedName>
</protein>
<proteinExistence type="predicted"/>
<comment type="caution">
    <text evidence="2">The sequence shown here is derived from an EMBL/GenBank/DDBJ whole genome shotgun (WGS) entry which is preliminary data.</text>
</comment>
<dbReference type="Proteomes" id="UP001350748">
    <property type="component" value="Unassembled WGS sequence"/>
</dbReference>
<dbReference type="EMBL" id="JAZHYN010000089">
    <property type="protein sequence ID" value="MEF3368125.1"/>
    <property type="molecule type" value="Genomic_DNA"/>
</dbReference>
<evidence type="ECO:0000313" key="2">
    <source>
        <dbReference type="EMBL" id="MEF3368125.1"/>
    </source>
</evidence>
<feature type="signal peptide" evidence="1">
    <location>
        <begin position="1"/>
        <end position="29"/>
    </location>
</feature>
<feature type="chain" id="PRO_5047377585" description="DUF2946 domain-containing protein" evidence="1">
    <location>
        <begin position="30"/>
        <end position="121"/>
    </location>
</feature>
<keyword evidence="1" id="KW-0732">Signal</keyword>
<evidence type="ECO:0000313" key="3">
    <source>
        <dbReference type="Proteomes" id="UP001350748"/>
    </source>
</evidence>